<dbReference type="OrthoDB" id="9805749at2"/>
<evidence type="ECO:0000256" key="8">
    <source>
        <dbReference type="SAM" id="Phobius"/>
    </source>
</evidence>
<evidence type="ECO:0000256" key="6">
    <source>
        <dbReference type="ARBA" id="ARBA00022989"/>
    </source>
</evidence>
<gene>
    <name evidence="9" type="ORF">DCMF_07400</name>
</gene>
<feature type="transmembrane region" description="Helical" evidence="8">
    <location>
        <begin position="236"/>
        <end position="257"/>
    </location>
</feature>
<dbReference type="PROSITE" id="PS01116">
    <property type="entry name" value="XANTH_URACIL_PERMASE"/>
    <property type="match status" value="1"/>
</dbReference>
<dbReference type="EMBL" id="CP017634">
    <property type="protein sequence ID" value="ATW24630.1"/>
    <property type="molecule type" value="Genomic_DNA"/>
</dbReference>
<accession>A0A3G1KQB7</accession>
<feature type="transmembrane region" description="Helical" evidence="8">
    <location>
        <begin position="406"/>
        <end position="429"/>
    </location>
</feature>
<dbReference type="GO" id="GO:0005886">
    <property type="term" value="C:plasma membrane"/>
    <property type="evidence" value="ECO:0007669"/>
    <property type="project" value="UniProtKB-SubCell"/>
</dbReference>
<evidence type="ECO:0000256" key="5">
    <source>
        <dbReference type="ARBA" id="ARBA00022692"/>
    </source>
</evidence>
<protein>
    <submittedName>
        <fullName evidence="9">Xanthine permease</fullName>
    </submittedName>
</protein>
<dbReference type="PANTHER" id="PTHR42810:SF4">
    <property type="entry name" value="URIC ACID TRANSPORTER UACT"/>
    <property type="match status" value="1"/>
</dbReference>
<keyword evidence="3" id="KW-0813">Transport</keyword>
<feature type="transmembrane region" description="Helical" evidence="8">
    <location>
        <begin position="316"/>
        <end position="335"/>
    </location>
</feature>
<dbReference type="NCBIfam" id="TIGR03173">
    <property type="entry name" value="pbuX"/>
    <property type="match status" value="1"/>
</dbReference>
<keyword evidence="5 8" id="KW-0812">Transmembrane</keyword>
<evidence type="ECO:0000313" key="10">
    <source>
        <dbReference type="Proteomes" id="UP000323521"/>
    </source>
</evidence>
<feature type="transmembrane region" description="Helical" evidence="8">
    <location>
        <begin position="54"/>
        <end position="76"/>
    </location>
</feature>
<dbReference type="InterPro" id="IPR017588">
    <property type="entry name" value="UacT-like"/>
</dbReference>
<dbReference type="GO" id="GO:0042907">
    <property type="term" value="F:xanthine transmembrane transporter activity"/>
    <property type="evidence" value="ECO:0007669"/>
    <property type="project" value="TreeGrafter"/>
</dbReference>
<feature type="transmembrane region" description="Helical" evidence="8">
    <location>
        <begin position="133"/>
        <end position="155"/>
    </location>
</feature>
<dbReference type="Pfam" id="PF00860">
    <property type="entry name" value="Xan_ur_permease"/>
    <property type="match status" value="1"/>
</dbReference>
<dbReference type="AlphaFoldDB" id="A0A3G1KQB7"/>
<feature type="transmembrane region" description="Helical" evidence="8">
    <location>
        <begin position="167"/>
        <end position="186"/>
    </location>
</feature>
<evidence type="ECO:0000256" key="4">
    <source>
        <dbReference type="ARBA" id="ARBA00022475"/>
    </source>
</evidence>
<dbReference type="PANTHER" id="PTHR42810">
    <property type="entry name" value="PURINE PERMEASE C1399.01C-RELATED"/>
    <property type="match status" value="1"/>
</dbReference>
<comment type="similarity">
    <text evidence="2">Belongs to the nucleobase:cation symporter-2 (NCS2) (TC 2.A.40) family.</text>
</comment>
<reference evidence="9 10" key="1">
    <citation type="submission" date="2016-10" db="EMBL/GenBank/DDBJ databases">
        <title>Complete Genome Sequence of Peptococcaceae strain DCMF.</title>
        <authorList>
            <person name="Edwards R.J."/>
            <person name="Holland S.I."/>
            <person name="Deshpande N.P."/>
            <person name="Wong Y.K."/>
            <person name="Ertan H."/>
            <person name="Manefield M."/>
            <person name="Russell T.L."/>
            <person name="Lee M.J."/>
        </authorList>
    </citation>
    <scope>NUCLEOTIDE SEQUENCE [LARGE SCALE GENOMIC DNA]</scope>
    <source>
        <strain evidence="9 10">DCMF</strain>
    </source>
</reference>
<organism evidence="9 10">
    <name type="scientific">Formimonas warabiya</name>
    <dbReference type="NCBI Taxonomy" id="1761012"/>
    <lineage>
        <taxon>Bacteria</taxon>
        <taxon>Bacillati</taxon>
        <taxon>Bacillota</taxon>
        <taxon>Clostridia</taxon>
        <taxon>Eubacteriales</taxon>
        <taxon>Peptococcaceae</taxon>
        <taxon>Candidatus Formimonas</taxon>
    </lineage>
</organism>
<dbReference type="InterPro" id="IPR006042">
    <property type="entry name" value="Xan_ur_permease"/>
</dbReference>
<keyword evidence="6 8" id="KW-1133">Transmembrane helix</keyword>
<proteinExistence type="inferred from homology"/>
<keyword evidence="10" id="KW-1185">Reference proteome</keyword>
<dbReference type="NCBIfam" id="TIGR00801">
    <property type="entry name" value="ncs2"/>
    <property type="match status" value="1"/>
</dbReference>
<feature type="transmembrane region" description="Helical" evidence="8">
    <location>
        <begin position="83"/>
        <end position="101"/>
    </location>
</feature>
<dbReference type="RefSeq" id="WP_148133842.1">
    <property type="nucleotide sequence ID" value="NZ_CP017634.1"/>
</dbReference>
<feature type="transmembrane region" description="Helical" evidence="8">
    <location>
        <begin position="378"/>
        <end position="400"/>
    </location>
</feature>
<evidence type="ECO:0000256" key="7">
    <source>
        <dbReference type="ARBA" id="ARBA00023136"/>
    </source>
</evidence>
<dbReference type="KEGG" id="fwa:DCMF_07400"/>
<feature type="transmembrane region" description="Helical" evidence="8">
    <location>
        <begin position="341"/>
        <end position="366"/>
    </location>
</feature>
<evidence type="ECO:0000256" key="2">
    <source>
        <dbReference type="ARBA" id="ARBA00008821"/>
    </source>
</evidence>
<keyword evidence="4" id="KW-1003">Cell membrane</keyword>
<evidence type="ECO:0000256" key="1">
    <source>
        <dbReference type="ARBA" id="ARBA00004651"/>
    </source>
</evidence>
<dbReference type="NCBIfam" id="NF037981">
    <property type="entry name" value="NCS2_1"/>
    <property type="match status" value="1"/>
</dbReference>
<sequence>MSDVGTNTEKVNEMLPIGQLSVLGLQHVLAMYAGAVTIPIIIAGALGLTQTQLALLIAADLFTCGIATFIQSYGIGNFAGIKLPVVLGVTFTAVGPLIAIGSESGILGIWGSIIISGLFMILFAPLYGKLLRFFPQVVTGSIVTIIGFSLIPIGMQNVAGGVGSPTFGAPVNLCLALLVMCIIMAVNKFFRGFFQAISVLIGIILGTIVAGLLGMVDFKVVADANWVSIVQPLNFGMPKITVSGTITMCLVAIVTMIESTGVFLGIGKICDKEILDQDIVKGIRAEGIATILGGILNSFPYTTYSQNMGLVALTKVTTRWVTVVSGIILFLLGILPKFAALATIIPAAVLGGAMIVMFGMVGVSGIKMLTQADLTNNNNLLIAATSIGVGLGISVVTGIFDQMPALFKTFIGSGIVSGTIVAVLLNIFLNLNENDRKADSNSGAGSHFIA</sequence>
<evidence type="ECO:0000256" key="3">
    <source>
        <dbReference type="ARBA" id="ARBA00022448"/>
    </source>
</evidence>
<feature type="transmembrane region" description="Helical" evidence="8">
    <location>
        <begin position="193"/>
        <end position="216"/>
    </location>
</feature>
<feature type="transmembrane region" description="Helical" evidence="8">
    <location>
        <begin position="29"/>
        <end position="48"/>
    </location>
</feature>
<keyword evidence="7 8" id="KW-0472">Membrane</keyword>
<dbReference type="Proteomes" id="UP000323521">
    <property type="component" value="Chromosome"/>
</dbReference>
<name>A0A3G1KQB7_FORW1</name>
<evidence type="ECO:0000313" key="9">
    <source>
        <dbReference type="EMBL" id="ATW24630.1"/>
    </source>
</evidence>
<comment type="subcellular location">
    <subcellularLocation>
        <location evidence="1">Cell membrane</location>
        <topology evidence="1">Multi-pass membrane protein</topology>
    </subcellularLocation>
</comment>
<feature type="transmembrane region" description="Helical" evidence="8">
    <location>
        <begin position="107"/>
        <end position="126"/>
    </location>
</feature>
<dbReference type="InterPro" id="IPR006043">
    <property type="entry name" value="NCS2"/>
</dbReference>